<comment type="cofactor">
    <cofactor evidence="1">
        <name>Mg(2+)</name>
        <dbReference type="ChEBI" id="CHEBI:18420"/>
    </cofactor>
</comment>
<organism evidence="9">
    <name type="scientific">hydrothermal vent metagenome</name>
    <dbReference type="NCBI Taxonomy" id="652676"/>
    <lineage>
        <taxon>unclassified sequences</taxon>
        <taxon>metagenomes</taxon>
        <taxon>ecological metagenomes</taxon>
    </lineage>
</organism>
<dbReference type="EMBL" id="FPHF01000119">
    <property type="protein sequence ID" value="SFV70029.1"/>
    <property type="molecule type" value="Genomic_DNA"/>
</dbReference>
<dbReference type="GO" id="GO:0046872">
    <property type="term" value="F:metal ion binding"/>
    <property type="evidence" value="ECO:0007669"/>
    <property type="project" value="UniProtKB-KW"/>
</dbReference>
<gene>
    <name evidence="9" type="ORF">MNB_SM-4-606</name>
</gene>
<keyword evidence="3" id="KW-0808">Transferase</keyword>
<dbReference type="GO" id="GO:0070733">
    <property type="term" value="F:AMPylase activity"/>
    <property type="evidence" value="ECO:0007669"/>
    <property type="project" value="TreeGrafter"/>
</dbReference>
<dbReference type="InterPro" id="IPR003846">
    <property type="entry name" value="SelO"/>
</dbReference>
<keyword evidence="6" id="KW-0547">Nucleotide-binding</keyword>
<evidence type="ECO:0000256" key="4">
    <source>
        <dbReference type="ARBA" id="ARBA00022695"/>
    </source>
</evidence>
<evidence type="ECO:0000256" key="3">
    <source>
        <dbReference type="ARBA" id="ARBA00022679"/>
    </source>
</evidence>
<keyword evidence="4" id="KW-0548">Nucleotidyltransferase</keyword>
<keyword evidence="8" id="KW-0460">Magnesium</keyword>
<dbReference type="HAMAP" id="MF_00692">
    <property type="entry name" value="SelO"/>
    <property type="match status" value="1"/>
</dbReference>
<evidence type="ECO:0000256" key="8">
    <source>
        <dbReference type="ARBA" id="ARBA00022842"/>
    </source>
</evidence>
<dbReference type="AlphaFoldDB" id="A0A1W1CW74"/>
<accession>A0A1W1CW74</accession>
<protein>
    <submittedName>
        <fullName evidence="9">Selenoprotein O and cysteine-containing homologs</fullName>
    </submittedName>
</protein>
<comment type="similarity">
    <text evidence="2">Belongs to the SELO family.</text>
</comment>
<evidence type="ECO:0000256" key="7">
    <source>
        <dbReference type="ARBA" id="ARBA00022840"/>
    </source>
</evidence>
<dbReference type="Pfam" id="PF02696">
    <property type="entry name" value="SelO"/>
    <property type="match status" value="1"/>
</dbReference>
<evidence type="ECO:0000256" key="6">
    <source>
        <dbReference type="ARBA" id="ARBA00022741"/>
    </source>
</evidence>
<dbReference type="PANTHER" id="PTHR32057">
    <property type="entry name" value="PROTEIN ADENYLYLTRANSFERASE SELO, MITOCHONDRIAL"/>
    <property type="match status" value="1"/>
</dbReference>
<sequence length="479" mass="54672">MNIDNMILQTPYLTLDEEFYTLTKSDPLEEPYLISFNPNAAKLIDLDKESATDPLLVLLLNGTYIPNGASPFAMCYAGHQFGHYNPWLGDGRVNNLGTLNGWNLQTKGSGETLYSRSADGRAAIRSSIREYLMSESMFHLGIATTRALGIIGSKTKIIRNNIENAAIVMRMSTSWVRFGTFEYFYYNREYDKLNTLAEYVIEESFPHLQGDEDRLLKMFCEVVDKTATLIAQWQGIGFNHGVMNTDNMSIAGLTIDYGPFAMMDDFNFGYICNCSDTVGRYSYGEQPNVAYWNLTMLAKALSPIISKDKMDKKLEEYGASLYPNAYIDVMCKKIGLTQKLDSDAQLIEDLIVALHDAFVDYTLFFRTLSHYDGNREDLYDIAMDPIVIDKWLAFYDKRLVFEEFTHEQRTSQMLQENPKYVLKNHMIQEAIVLAEEGDFSRVEQLLYLAAHPYEELPEFEHFAGDTPEEYKNIGLSCSS</sequence>
<dbReference type="PANTHER" id="PTHR32057:SF14">
    <property type="entry name" value="PROTEIN ADENYLYLTRANSFERASE SELO, MITOCHONDRIAL"/>
    <property type="match status" value="1"/>
</dbReference>
<dbReference type="GO" id="GO:0005524">
    <property type="term" value="F:ATP binding"/>
    <property type="evidence" value="ECO:0007669"/>
    <property type="project" value="UniProtKB-KW"/>
</dbReference>
<keyword evidence="5" id="KW-0479">Metal-binding</keyword>
<keyword evidence="7" id="KW-0067">ATP-binding</keyword>
<name>A0A1W1CW74_9ZZZZ</name>
<dbReference type="NCBIfam" id="NF000658">
    <property type="entry name" value="PRK00029.1"/>
    <property type="match status" value="1"/>
</dbReference>
<proteinExistence type="inferred from homology"/>
<evidence type="ECO:0000256" key="1">
    <source>
        <dbReference type="ARBA" id="ARBA00001946"/>
    </source>
</evidence>
<evidence type="ECO:0000256" key="2">
    <source>
        <dbReference type="ARBA" id="ARBA00009747"/>
    </source>
</evidence>
<reference evidence="9" key="1">
    <citation type="submission" date="2016-10" db="EMBL/GenBank/DDBJ databases">
        <authorList>
            <person name="de Groot N.N."/>
        </authorList>
    </citation>
    <scope>NUCLEOTIDE SEQUENCE</scope>
</reference>
<evidence type="ECO:0000256" key="5">
    <source>
        <dbReference type="ARBA" id="ARBA00022723"/>
    </source>
</evidence>
<evidence type="ECO:0000313" key="9">
    <source>
        <dbReference type="EMBL" id="SFV70029.1"/>
    </source>
</evidence>